<dbReference type="EMBL" id="RQSM01000001">
    <property type="protein sequence ID" value="RVU92138.1"/>
    <property type="molecule type" value="Genomic_DNA"/>
</dbReference>
<organism evidence="1 2">
    <name type="scientific">Flavobacterium columnare</name>
    <dbReference type="NCBI Taxonomy" id="996"/>
    <lineage>
        <taxon>Bacteria</taxon>
        <taxon>Pseudomonadati</taxon>
        <taxon>Bacteroidota</taxon>
        <taxon>Flavobacteriia</taxon>
        <taxon>Flavobacteriales</taxon>
        <taxon>Flavobacteriaceae</taxon>
        <taxon>Flavobacterium</taxon>
    </lineage>
</organism>
<dbReference type="Proteomes" id="UP000288951">
    <property type="component" value="Unassembled WGS sequence"/>
</dbReference>
<protein>
    <submittedName>
        <fullName evidence="1">Uncharacterized protein</fullName>
    </submittedName>
</protein>
<sequence>MKKLSLIAFIGFIFLNCKEISKKTENIVLDSKRNNEIQTESSYSNRHQKNEEVNNKINDKYWNYYNVSESSISGTSKKGKSNVIEKFKNIKIEIDDKNLKVGNLCSFEYYKAEKKPIKYYQSDKTVKLYETIFSKNGLKLGDKITVYQSLYPEKSCDNPWDEILIIDNTLVIVYDDYLVFLKKGNNSAKTDCFSKAKITPLPITKKTIDGNDVWHQLDCNIANLETKDYLRLPNINDIKVFIIGNFNYDDFTYTLITLKNNKVVTNKTIGFSETDDYNNVTKIVSFNVSNDYIINLDTKVKKGSSWKIIKKEKFSIDTNGKLIIKNN</sequence>
<evidence type="ECO:0000313" key="1">
    <source>
        <dbReference type="EMBL" id="RVU92138.1"/>
    </source>
</evidence>
<evidence type="ECO:0000313" key="2">
    <source>
        <dbReference type="Proteomes" id="UP000288951"/>
    </source>
</evidence>
<accession>A0A437UF34</accession>
<keyword evidence="2" id="KW-1185">Reference proteome</keyword>
<comment type="caution">
    <text evidence="1">The sequence shown here is derived from an EMBL/GenBank/DDBJ whole genome shotgun (WGS) entry which is preliminary data.</text>
</comment>
<name>A0A437UF34_9FLAO</name>
<dbReference type="OrthoDB" id="1324516at2"/>
<gene>
    <name evidence="1" type="ORF">EH230_01130</name>
</gene>
<reference evidence="1" key="1">
    <citation type="submission" date="2018-12" db="EMBL/GenBank/DDBJ databases">
        <title>Draft genome sequence of Flaovobacterium columnare ARS1 isolated from channel catfish in Alabama.</title>
        <authorList>
            <person name="Cai W."/>
            <person name="Arias C."/>
        </authorList>
    </citation>
    <scope>NUCLEOTIDE SEQUENCE [LARGE SCALE GENOMIC DNA]</scope>
    <source>
        <strain evidence="1">ARS1</strain>
    </source>
</reference>
<dbReference type="AlphaFoldDB" id="A0A437UF34"/>
<dbReference type="RefSeq" id="WP_127822821.1">
    <property type="nucleotide sequence ID" value="NZ_RQSM01000001.1"/>
</dbReference>
<proteinExistence type="predicted"/>